<proteinExistence type="predicted"/>
<evidence type="ECO:0000313" key="1">
    <source>
        <dbReference type="EMBL" id="QEL15133.1"/>
    </source>
</evidence>
<accession>A0A5C1AAD0</accession>
<dbReference type="AlphaFoldDB" id="A0A5C1AAD0"/>
<dbReference type="RefSeq" id="WP_149109973.1">
    <property type="nucleotide sequence ID" value="NZ_CP042425.1"/>
</dbReference>
<protein>
    <submittedName>
        <fullName evidence="1">Uncharacterized protein</fullName>
    </submittedName>
</protein>
<sequence length="102" mass="11315">MAVTTTIWNPSGHPIHQLIQGFDVVIAATTVIRAEAHRLNYVLNQNSVEFPAPGDEALARFRQLVSEYRAAWAELFVRDHFGPGEVARQLPNEVTACFVRGG</sequence>
<gene>
    <name evidence="1" type="ORF">PX52LOC_02042</name>
</gene>
<evidence type="ECO:0000313" key="2">
    <source>
        <dbReference type="Proteomes" id="UP000324974"/>
    </source>
</evidence>
<reference evidence="2" key="1">
    <citation type="submission" date="2019-08" db="EMBL/GenBank/DDBJ databases">
        <title>Limnoglobus roseus gen. nov., sp. nov., a novel freshwater planctomycete with a giant genome from the family Gemmataceae.</title>
        <authorList>
            <person name="Kulichevskaya I.S."/>
            <person name="Naumoff D.G."/>
            <person name="Miroshnikov K."/>
            <person name="Ivanova A."/>
            <person name="Philippov D.A."/>
            <person name="Hakobyan A."/>
            <person name="Rijpstra I.C."/>
            <person name="Sinninghe Damste J.S."/>
            <person name="Liesack W."/>
            <person name="Dedysh S.N."/>
        </authorList>
    </citation>
    <scope>NUCLEOTIDE SEQUENCE [LARGE SCALE GENOMIC DNA]</scope>
    <source>
        <strain evidence="2">PX52</strain>
    </source>
</reference>
<dbReference type="EMBL" id="CP042425">
    <property type="protein sequence ID" value="QEL15133.1"/>
    <property type="molecule type" value="Genomic_DNA"/>
</dbReference>
<name>A0A5C1AAD0_9BACT</name>
<organism evidence="1 2">
    <name type="scientific">Limnoglobus roseus</name>
    <dbReference type="NCBI Taxonomy" id="2598579"/>
    <lineage>
        <taxon>Bacteria</taxon>
        <taxon>Pseudomonadati</taxon>
        <taxon>Planctomycetota</taxon>
        <taxon>Planctomycetia</taxon>
        <taxon>Gemmatales</taxon>
        <taxon>Gemmataceae</taxon>
        <taxon>Limnoglobus</taxon>
    </lineage>
</organism>
<dbReference type="KEGG" id="lrs:PX52LOC_02042"/>
<keyword evidence="2" id="KW-1185">Reference proteome</keyword>
<dbReference type="Proteomes" id="UP000324974">
    <property type="component" value="Chromosome"/>
</dbReference>